<dbReference type="PANTHER" id="PTHR12468">
    <property type="entry name" value="GPI MANNOSYLTRANSFERASE 2"/>
    <property type="match status" value="1"/>
</dbReference>
<feature type="transmembrane region" description="Helical" evidence="10">
    <location>
        <begin position="160"/>
        <end position="185"/>
    </location>
</feature>
<keyword evidence="9 10" id="KW-0472">Membrane</keyword>
<evidence type="ECO:0000256" key="4">
    <source>
        <dbReference type="ARBA" id="ARBA00022676"/>
    </source>
</evidence>
<dbReference type="InterPro" id="IPR007267">
    <property type="entry name" value="GtrA_DPMS_TM"/>
</dbReference>
<feature type="domain" description="GtrA/DPMS transmembrane" evidence="11">
    <location>
        <begin position="19"/>
        <end position="131"/>
    </location>
</feature>
<dbReference type="Pfam" id="PF04188">
    <property type="entry name" value="Mannosyl_trans2"/>
    <property type="match status" value="1"/>
</dbReference>
<feature type="transmembrane region" description="Helical" evidence="10">
    <location>
        <begin position="109"/>
        <end position="132"/>
    </location>
</feature>
<dbReference type="PANTHER" id="PTHR12468:SF2">
    <property type="entry name" value="GPI MANNOSYLTRANSFERASE 2"/>
    <property type="match status" value="1"/>
</dbReference>
<feature type="transmembrane region" description="Helical" evidence="10">
    <location>
        <begin position="429"/>
        <end position="448"/>
    </location>
</feature>
<comment type="subcellular location">
    <subcellularLocation>
        <location evidence="1">Endoplasmic reticulum membrane</location>
        <topology evidence="1">Multi-pass membrane protein</topology>
    </subcellularLocation>
</comment>
<comment type="pathway">
    <text evidence="2">Glycolipid biosynthesis; glycosylphosphatidylinositol-anchor biosynthesis.</text>
</comment>
<dbReference type="GO" id="GO:0031501">
    <property type="term" value="C:mannosyltransferase complex"/>
    <property type="evidence" value="ECO:0007669"/>
    <property type="project" value="TreeGrafter"/>
</dbReference>
<feature type="transmembrane region" description="Helical" evidence="10">
    <location>
        <begin position="316"/>
        <end position="342"/>
    </location>
</feature>
<organism evidence="12 13">
    <name type="scientific">Sulfoacidibacillus ferrooxidans</name>
    <dbReference type="NCBI Taxonomy" id="2005001"/>
    <lineage>
        <taxon>Bacteria</taxon>
        <taxon>Bacillati</taxon>
        <taxon>Bacillota</taxon>
        <taxon>Bacilli</taxon>
        <taxon>Bacillales</taxon>
        <taxon>Alicyclobacillaceae</taxon>
        <taxon>Sulfoacidibacillus</taxon>
    </lineage>
</organism>
<evidence type="ECO:0000256" key="6">
    <source>
        <dbReference type="ARBA" id="ARBA00022692"/>
    </source>
</evidence>
<keyword evidence="3" id="KW-0337">GPI-anchor biosynthesis</keyword>
<feature type="transmembrane region" description="Helical" evidence="10">
    <location>
        <begin position="363"/>
        <end position="383"/>
    </location>
</feature>
<feature type="transmembrane region" description="Helical" evidence="10">
    <location>
        <begin position="47"/>
        <end position="64"/>
    </location>
</feature>
<feature type="transmembrane region" description="Helical" evidence="10">
    <location>
        <begin position="274"/>
        <end position="291"/>
    </location>
</feature>
<dbReference type="Pfam" id="PF04138">
    <property type="entry name" value="GtrA_DPMS_TM"/>
    <property type="match status" value="1"/>
</dbReference>
<accession>A0A9X2AE06</accession>
<comment type="caution">
    <text evidence="12">The sequence shown here is derived from an EMBL/GenBank/DDBJ whole genome shotgun (WGS) entry which is preliminary data.</text>
</comment>
<dbReference type="RefSeq" id="WP_241715178.1">
    <property type="nucleotide sequence ID" value="NZ_JALBUF010000007.1"/>
</dbReference>
<keyword evidence="8 10" id="KW-1133">Transmembrane helix</keyword>
<dbReference type="InterPro" id="IPR007315">
    <property type="entry name" value="PIG-V/Gpi18"/>
</dbReference>
<dbReference type="GO" id="GO:0000009">
    <property type="term" value="F:alpha-1,6-mannosyltransferase activity"/>
    <property type="evidence" value="ECO:0007669"/>
    <property type="project" value="InterPro"/>
</dbReference>
<sequence length="535" mass="62327">MTFARLNNSYLVELWTFIKYALTGVFNTVLTYLVYVILVYIHMQPSLSLAIGYLIGMISSYAINSRWTFKKTTNPWSYFWRFLIINLLILVLSEVTLHELLHVIHSADIAQLINVIPMTLIGFLSNRFLVFVPSASSTSLKGSQTGVSIPAKLNGFQKELFIFSLITVVIQHLWLTFTSLVELLLHKERVNWYNLFIGNYRHWDSGWYVEIARNGFITLKQTAFWPLYPLFMRITHDVTQTGYAASGIIVSFIAFVFFLYFLGRIATIEFGPHVARATILLFAFFPTAYYFDAVYTESLFMVFCVAAIDRAMANKFWTAGLLASLATLTRNTGVFLDLILLFEYLRHRDMNLHFWTSVWWKKLNTQVFALTLPAVFLSLYMIYLKNLTGHFLAFLTAEKYWHRQYMPLWDTYYLSWLRMIHSSGWFHEYFFTEVSMVTLAICMAIIGMRYVRRSYRQLSWWLYLIVVLWIASTEPSMNAKDYLVSFPRYILMLFPGFIYLGSAANYVRATPLIVVLFAIGLGFLGNMFFHGVWIA</sequence>
<dbReference type="GO" id="GO:0016020">
    <property type="term" value="C:membrane"/>
    <property type="evidence" value="ECO:0007669"/>
    <property type="project" value="InterPro"/>
</dbReference>
<dbReference type="GO" id="GO:0000271">
    <property type="term" value="P:polysaccharide biosynthetic process"/>
    <property type="evidence" value="ECO:0007669"/>
    <property type="project" value="InterPro"/>
</dbReference>
<dbReference type="GO" id="GO:0004376">
    <property type="term" value="F:GPI mannosyltransferase activity"/>
    <property type="evidence" value="ECO:0007669"/>
    <property type="project" value="InterPro"/>
</dbReference>
<evidence type="ECO:0000256" key="9">
    <source>
        <dbReference type="ARBA" id="ARBA00023136"/>
    </source>
</evidence>
<feature type="transmembrane region" description="Helical" evidence="10">
    <location>
        <begin position="20"/>
        <end position="41"/>
    </location>
</feature>
<keyword evidence="6 10" id="KW-0812">Transmembrane</keyword>
<evidence type="ECO:0000256" key="2">
    <source>
        <dbReference type="ARBA" id="ARBA00004687"/>
    </source>
</evidence>
<dbReference type="EMBL" id="JALBUF010000007">
    <property type="protein sequence ID" value="MCI0184030.1"/>
    <property type="molecule type" value="Genomic_DNA"/>
</dbReference>
<proteinExistence type="predicted"/>
<evidence type="ECO:0000256" key="8">
    <source>
        <dbReference type="ARBA" id="ARBA00022989"/>
    </source>
</evidence>
<evidence type="ECO:0000256" key="1">
    <source>
        <dbReference type="ARBA" id="ARBA00004477"/>
    </source>
</evidence>
<dbReference type="Proteomes" id="UP001139263">
    <property type="component" value="Unassembled WGS sequence"/>
</dbReference>
<keyword evidence="13" id="KW-1185">Reference proteome</keyword>
<keyword evidence="7" id="KW-0256">Endoplasmic reticulum</keyword>
<evidence type="ECO:0000256" key="7">
    <source>
        <dbReference type="ARBA" id="ARBA00022824"/>
    </source>
</evidence>
<evidence type="ECO:0000256" key="10">
    <source>
        <dbReference type="SAM" id="Phobius"/>
    </source>
</evidence>
<evidence type="ECO:0000256" key="5">
    <source>
        <dbReference type="ARBA" id="ARBA00022679"/>
    </source>
</evidence>
<evidence type="ECO:0000259" key="11">
    <source>
        <dbReference type="Pfam" id="PF04138"/>
    </source>
</evidence>
<protein>
    <recommendedName>
        <fullName evidence="11">GtrA/DPMS transmembrane domain-containing protein</fullName>
    </recommendedName>
</protein>
<feature type="transmembrane region" description="Helical" evidence="10">
    <location>
        <begin position="460"/>
        <end position="477"/>
    </location>
</feature>
<feature type="transmembrane region" description="Helical" evidence="10">
    <location>
        <begin position="489"/>
        <end position="507"/>
    </location>
</feature>
<feature type="transmembrane region" description="Helical" evidence="10">
    <location>
        <begin position="76"/>
        <end position="97"/>
    </location>
</feature>
<name>A0A9X2AE06_9BACL</name>
<dbReference type="AlphaFoldDB" id="A0A9X2AE06"/>
<evidence type="ECO:0000313" key="12">
    <source>
        <dbReference type="EMBL" id="MCI0184030.1"/>
    </source>
</evidence>
<dbReference type="GO" id="GO:0006506">
    <property type="term" value="P:GPI anchor biosynthetic process"/>
    <property type="evidence" value="ECO:0007669"/>
    <property type="project" value="UniProtKB-KW"/>
</dbReference>
<keyword evidence="4" id="KW-0328">Glycosyltransferase</keyword>
<gene>
    <name evidence="12" type="ORF">MM817_02325</name>
</gene>
<evidence type="ECO:0000256" key="3">
    <source>
        <dbReference type="ARBA" id="ARBA00022502"/>
    </source>
</evidence>
<feature type="transmembrane region" description="Helical" evidence="10">
    <location>
        <begin position="242"/>
        <end position="262"/>
    </location>
</feature>
<keyword evidence="5" id="KW-0808">Transferase</keyword>
<reference evidence="12" key="1">
    <citation type="submission" date="2022-03" db="EMBL/GenBank/DDBJ databases">
        <title>Draft Genome Sequence of Firmicute Strain S0AB, a Heterotrophic Iron/Sulfur-Oxidizing Extreme Acidophile.</title>
        <authorList>
            <person name="Vergara E."/>
            <person name="Pakostova E."/>
            <person name="Johnson D.B."/>
            <person name="Holmes D.S."/>
        </authorList>
    </citation>
    <scope>NUCLEOTIDE SEQUENCE</scope>
    <source>
        <strain evidence="12">S0AB</strain>
    </source>
</reference>
<feature type="transmembrane region" description="Helical" evidence="10">
    <location>
        <begin position="514"/>
        <end position="534"/>
    </location>
</feature>
<evidence type="ECO:0000313" key="13">
    <source>
        <dbReference type="Proteomes" id="UP001139263"/>
    </source>
</evidence>